<dbReference type="CDD" id="cd01844">
    <property type="entry name" value="SGNH_hydrolase_like_6"/>
    <property type="match status" value="1"/>
</dbReference>
<dbReference type="KEGG" id="plon:Pla110_23090"/>
<sequence precursor="true">MFHPRQLTSLVALLTLLSLPVTSLYADEVVSSENAIVDEKANVAWYNAEQLTFEGKAFEDTAQFYDRLPARAEGVVPPSVWGLSRQSAGITVRFKTDAPVIWADWKLKSKILALAHMPALGVSGLDLYVRMEDGYRWLNAGQPTAVENKRVLINGITPEMREYMIYLPLYNGIESLSIGIPTGSQLVKVDARTEKPILFWGTSITHGASASRPGMCHPAIIGRRFDRPVINLGFSGNGRMDPEVTALIVELDPAVYIIDCLPNIQAKDVTARTAPLVRTLRAAHPDTPILLVEDRNYTNSFLVESKRTRNESSQAALQAEYDKLIAEGVKNLYYLEGDNLLGSDGDGTVDSSHPNDLGFFRQANEFERVLKPILNETK</sequence>
<keyword evidence="5" id="KW-1185">Reference proteome</keyword>
<feature type="domain" description="SGNH hydrolase-type esterase N-terminal" evidence="3">
    <location>
        <begin position="44"/>
        <end position="185"/>
    </location>
</feature>
<gene>
    <name evidence="4" type="ORF">Pla110_23090</name>
</gene>
<dbReference type="GO" id="GO:0016788">
    <property type="term" value="F:hydrolase activity, acting on ester bonds"/>
    <property type="evidence" value="ECO:0007669"/>
    <property type="project" value="UniProtKB-ARBA"/>
</dbReference>
<accession>A0A518CMX8</accession>
<name>A0A518CMX8_9PLAN</name>
<dbReference type="InterPro" id="IPR013830">
    <property type="entry name" value="SGNH_hydro"/>
</dbReference>
<reference evidence="4 5" key="1">
    <citation type="submission" date="2019-02" db="EMBL/GenBank/DDBJ databases">
        <title>Deep-cultivation of Planctomycetes and their phenomic and genomic characterization uncovers novel biology.</title>
        <authorList>
            <person name="Wiegand S."/>
            <person name="Jogler M."/>
            <person name="Boedeker C."/>
            <person name="Pinto D."/>
            <person name="Vollmers J."/>
            <person name="Rivas-Marin E."/>
            <person name="Kohn T."/>
            <person name="Peeters S.H."/>
            <person name="Heuer A."/>
            <person name="Rast P."/>
            <person name="Oberbeckmann S."/>
            <person name="Bunk B."/>
            <person name="Jeske O."/>
            <person name="Meyerdierks A."/>
            <person name="Storesund J.E."/>
            <person name="Kallscheuer N."/>
            <person name="Luecker S."/>
            <person name="Lage O.M."/>
            <person name="Pohl T."/>
            <person name="Merkel B.J."/>
            <person name="Hornburger P."/>
            <person name="Mueller R.-W."/>
            <person name="Bruemmer F."/>
            <person name="Labrenz M."/>
            <person name="Spormann A.M."/>
            <person name="Op den Camp H."/>
            <person name="Overmann J."/>
            <person name="Amann R."/>
            <person name="Jetten M.S.M."/>
            <person name="Mascher T."/>
            <person name="Medema M.H."/>
            <person name="Devos D.P."/>
            <person name="Kaster A.-K."/>
            <person name="Ovreas L."/>
            <person name="Rohde M."/>
            <person name="Galperin M.Y."/>
            <person name="Jogler C."/>
        </authorList>
    </citation>
    <scope>NUCLEOTIDE SEQUENCE [LARGE SCALE GENOMIC DNA]</scope>
    <source>
        <strain evidence="4 5">Pla110</strain>
    </source>
</reference>
<dbReference type="Proteomes" id="UP000317178">
    <property type="component" value="Chromosome"/>
</dbReference>
<dbReference type="EMBL" id="CP036281">
    <property type="protein sequence ID" value="QDU80578.1"/>
    <property type="molecule type" value="Genomic_DNA"/>
</dbReference>
<evidence type="ECO:0008006" key="6">
    <source>
        <dbReference type="Google" id="ProtNLM"/>
    </source>
</evidence>
<dbReference type="InterPro" id="IPR032740">
    <property type="entry name" value="GxDLY"/>
</dbReference>
<feature type="domain" description="SGNH hydrolase-type esterase" evidence="2">
    <location>
        <begin position="194"/>
        <end position="371"/>
    </location>
</feature>
<organism evidence="4 5">
    <name type="scientific">Polystyrenella longa</name>
    <dbReference type="NCBI Taxonomy" id="2528007"/>
    <lineage>
        <taxon>Bacteria</taxon>
        <taxon>Pseudomonadati</taxon>
        <taxon>Planctomycetota</taxon>
        <taxon>Planctomycetia</taxon>
        <taxon>Planctomycetales</taxon>
        <taxon>Planctomycetaceae</taxon>
        <taxon>Polystyrenella</taxon>
    </lineage>
</organism>
<protein>
    <recommendedName>
        <fullName evidence="6">GDSL-like Lipase/Acylhydrolase</fullName>
    </recommendedName>
</protein>
<evidence type="ECO:0000313" key="5">
    <source>
        <dbReference type="Proteomes" id="UP000317178"/>
    </source>
</evidence>
<dbReference type="SUPFAM" id="SSF52266">
    <property type="entry name" value="SGNH hydrolase"/>
    <property type="match status" value="1"/>
</dbReference>
<evidence type="ECO:0000259" key="3">
    <source>
        <dbReference type="Pfam" id="PF14607"/>
    </source>
</evidence>
<dbReference type="Pfam" id="PF14606">
    <property type="entry name" value="Lipase_GDSL_3"/>
    <property type="match status" value="1"/>
</dbReference>
<dbReference type="PANTHER" id="PTHR30383">
    <property type="entry name" value="THIOESTERASE 1/PROTEASE 1/LYSOPHOSPHOLIPASE L1"/>
    <property type="match status" value="1"/>
</dbReference>
<evidence type="ECO:0000259" key="2">
    <source>
        <dbReference type="Pfam" id="PF14606"/>
    </source>
</evidence>
<dbReference type="InterPro" id="IPR051532">
    <property type="entry name" value="Ester_Hydrolysis_Enzymes"/>
</dbReference>
<dbReference type="InterPro" id="IPR036514">
    <property type="entry name" value="SGNH_hydro_sf"/>
</dbReference>
<feature type="signal peptide" evidence="1">
    <location>
        <begin position="1"/>
        <end position="26"/>
    </location>
</feature>
<dbReference type="Gene3D" id="2.60.120.260">
    <property type="entry name" value="Galactose-binding domain-like"/>
    <property type="match status" value="1"/>
</dbReference>
<dbReference type="RefSeq" id="WP_144995841.1">
    <property type="nucleotide sequence ID" value="NZ_CP036281.1"/>
</dbReference>
<keyword evidence="1" id="KW-0732">Signal</keyword>
<dbReference type="Gene3D" id="3.40.50.1110">
    <property type="entry name" value="SGNH hydrolase"/>
    <property type="match status" value="1"/>
</dbReference>
<feature type="chain" id="PRO_5022156470" description="GDSL-like Lipase/Acylhydrolase" evidence="1">
    <location>
        <begin position="27"/>
        <end position="378"/>
    </location>
</feature>
<dbReference type="PANTHER" id="PTHR30383:SF29">
    <property type="entry name" value="SGNH HYDROLASE-TYPE ESTERASE DOMAIN-CONTAINING PROTEIN"/>
    <property type="match status" value="1"/>
</dbReference>
<proteinExistence type="predicted"/>
<evidence type="ECO:0000313" key="4">
    <source>
        <dbReference type="EMBL" id="QDU80578.1"/>
    </source>
</evidence>
<dbReference type="Pfam" id="PF14607">
    <property type="entry name" value="GxDLY"/>
    <property type="match status" value="1"/>
</dbReference>
<evidence type="ECO:0000256" key="1">
    <source>
        <dbReference type="SAM" id="SignalP"/>
    </source>
</evidence>
<dbReference type="OrthoDB" id="5624617at2"/>
<dbReference type="AlphaFoldDB" id="A0A518CMX8"/>